<dbReference type="KEGG" id="nci:NCTC10296_01141"/>
<comment type="subcellular location">
    <subcellularLocation>
        <location evidence="1">Cell inner membrane</location>
        <topology evidence="1">Multi-pass membrane protein</topology>
    </subcellularLocation>
</comment>
<dbReference type="AlphaFoldDB" id="A0A1X3D018"/>
<evidence type="ECO:0000313" key="11">
    <source>
        <dbReference type="EMBL" id="VEF00977.1"/>
    </source>
</evidence>
<keyword evidence="8 10" id="KW-0472">Membrane</keyword>
<feature type="transmembrane region" description="Helical" evidence="10">
    <location>
        <begin position="397"/>
        <end position="416"/>
    </location>
</feature>
<evidence type="ECO:0000256" key="1">
    <source>
        <dbReference type="ARBA" id="ARBA00004429"/>
    </source>
</evidence>
<keyword evidence="7" id="KW-0406">Ion transport</keyword>
<proteinExistence type="predicted"/>
<keyword evidence="12" id="KW-1185">Reference proteome</keyword>
<evidence type="ECO:0000256" key="4">
    <source>
        <dbReference type="ARBA" id="ARBA00022475"/>
    </source>
</evidence>
<dbReference type="GO" id="GO:0006811">
    <property type="term" value="P:monoatomic ion transport"/>
    <property type="evidence" value="ECO:0007669"/>
    <property type="project" value="UniProtKB-KW"/>
</dbReference>
<dbReference type="OrthoDB" id="9780160at2"/>
<dbReference type="EMBL" id="LR134313">
    <property type="protein sequence ID" value="VEF00977.1"/>
    <property type="molecule type" value="Genomic_DNA"/>
</dbReference>
<dbReference type="Proteomes" id="UP000279284">
    <property type="component" value="Chromosome"/>
</dbReference>
<dbReference type="InterPro" id="IPR048279">
    <property type="entry name" value="MdtK-like"/>
</dbReference>
<dbReference type="GO" id="GO:0042910">
    <property type="term" value="F:xenobiotic transmembrane transporter activity"/>
    <property type="evidence" value="ECO:0007669"/>
    <property type="project" value="InterPro"/>
</dbReference>
<keyword evidence="4" id="KW-1003">Cell membrane</keyword>
<feature type="transmembrane region" description="Helical" evidence="10">
    <location>
        <begin position="250"/>
        <end position="273"/>
    </location>
</feature>
<evidence type="ECO:0000256" key="7">
    <source>
        <dbReference type="ARBA" id="ARBA00023065"/>
    </source>
</evidence>
<feature type="transmembrane region" description="Helical" evidence="10">
    <location>
        <begin position="60"/>
        <end position="81"/>
    </location>
</feature>
<dbReference type="InterPro" id="IPR050222">
    <property type="entry name" value="MATE_MdtK"/>
</dbReference>
<feature type="transmembrane region" description="Helical" evidence="10">
    <location>
        <begin position="101"/>
        <end position="124"/>
    </location>
</feature>
<organism evidence="11 12">
    <name type="scientific">Neisseria canis</name>
    <dbReference type="NCBI Taxonomy" id="493"/>
    <lineage>
        <taxon>Bacteria</taxon>
        <taxon>Pseudomonadati</taxon>
        <taxon>Pseudomonadota</taxon>
        <taxon>Betaproteobacteria</taxon>
        <taxon>Neisseriales</taxon>
        <taxon>Neisseriaceae</taxon>
        <taxon>Neisseria</taxon>
    </lineage>
</organism>
<accession>A0A1X3D018</accession>
<feature type="transmembrane region" description="Helical" evidence="10">
    <location>
        <begin position="357"/>
        <end position="376"/>
    </location>
</feature>
<name>A0A1X3D018_9NEIS</name>
<feature type="transmembrane region" description="Helical" evidence="10">
    <location>
        <begin position="322"/>
        <end position="345"/>
    </location>
</feature>
<dbReference type="NCBIfam" id="TIGR00797">
    <property type="entry name" value="matE"/>
    <property type="match status" value="1"/>
</dbReference>
<evidence type="ECO:0000256" key="3">
    <source>
        <dbReference type="ARBA" id="ARBA00022449"/>
    </source>
</evidence>
<dbReference type="CDD" id="cd13131">
    <property type="entry name" value="MATE_NorM_like"/>
    <property type="match status" value="1"/>
</dbReference>
<protein>
    <recommendedName>
        <fullName evidence="9">Multidrug-efflux transporter</fullName>
    </recommendedName>
</protein>
<dbReference type="GO" id="GO:0005886">
    <property type="term" value="C:plasma membrane"/>
    <property type="evidence" value="ECO:0007669"/>
    <property type="project" value="UniProtKB-SubCell"/>
</dbReference>
<dbReference type="RefSeq" id="WP_085415696.1">
    <property type="nucleotide sequence ID" value="NZ_CAUJPY010000022.1"/>
</dbReference>
<evidence type="ECO:0000256" key="9">
    <source>
        <dbReference type="ARBA" id="ARBA00031636"/>
    </source>
</evidence>
<gene>
    <name evidence="11" type="primary">norM</name>
    <name evidence="11" type="ORF">NCTC10296_01141</name>
</gene>
<sequence length="458" mass="49530">MLLDINRHSPAVFKKETRLLIALALPMMLAQVAAVGVGFVDTVMAGAAGKDDLAAVALGSSAFVTVFITFMGVMNALNPILSQLFGAGRHTEVGETGRQGLWFGLFLGLAGMVLLLAVIKPFMWYLTLSANVESMLAQYLFFVALAMPAAMLHRSLHAYASSLNRPKPIMCVSWAALFLNIPLNYMFVYGKFGMPELGGAGCGLASALVFWFNALALWLYVKKNAYFQPFGLSGGFSKPDWAVLKQIWKLGWPIGLSFFLEVSLFSFIVFLIAKFGEDYVAAQQVVISLTSVIYMIPQAVGAAATVRVGYALGKLQKQRARYISGVSMAVGAVLAVCTLLLLTLLRHPLAAMYTNDAGVLAIATQVLLFAAVFQLVDFTQCIASYALRGYKVTKAPMVVHAIAFWGLGLLPGYILADAAGMGIYGYWTALVLSLSVAAFVLVWLLEKHSRQTALRSRA</sequence>
<evidence type="ECO:0000256" key="2">
    <source>
        <dbReference type="ARBA" id="ARBA00022448"/>
    </source>
</evidence>
<feature type="transmembrane region" description="Helical" evidence="10">
    <location>
        <begin position="168"/>
        <end position="185"/>
    </location>
</feature>
<evidence type="ECO:0000256" key="8">
    <source>
        <dbReference type="ARBA" id="ARBA00023136"/>
    </source>
</evidence>
<evidence type="ECO:0000256" key="5">
    <source>
        <dbReference type="ARBA" id="ARBA00022692"/>
    </source>
</evidence>
<reference evidence="11 12" key="1">
    <citation type="submission" date="2018-12" db="EMBL/GenBank/DDBJ databases">
        <authorList>
            <consortium name="Pathogen Informatics"/>
        </authorList>
    </citation>
    <scope>NUCLEOTIDE SEQUENCE [LARGE SCALE GENOMIC DNA]</scope>
    <source>
        <strain evidence="11 12">NCTC10296</strain>
    </source>
</reference>
<evidence type="ECO:0000313" key="12">
    <source>
        <dbReference type="Proteomes" id="UP000279284"/>
    </source>
</evidence>
<dbReference type="Pfam" id="PF01554">
    <property type="entry name" value="MatE"/>
    <property type="match status" value="2"/>
</dbReference>
<keyword evidence="3" id="KW-0050">Antiport</keyword>
<dbReference type="GO" id="GO:0015297">
    <property type="term" value="F:antiporter activity"/>
    <property type="evidence" value="ECO:0007669"/>
    <property type="project" value="UniProtKB-KW"/>
</dbReference>
<dbReference type="PIRSF" id="PIRSF006603">
    <property type="entry name" value="DinF"/>
    <property type="match status" value="1"/>
</dbReference>
<evidence type="ECO:0000256" key="10">
    <source>
        <dbReference type="SAM" id="Phobius"/>
    </source>
</evidence>
<evidence type="ECO:0000256" key="6">
    <source>
        <dbReference type="ARBA" id="ARBA00022989"/>
    </source>
</evidence>
<dbReference type="InterPro" id="IPR002528">
    <property type="entry name" value="MATE_fam"/>
</dbReference>
<keyword evidence="5 10" id="KW-0812">Transmembrane</keyword>
<keyword evidence="2" id="KW-0813">Transport</keyword>
<dbReference type="PANTHER" id="PTHR43298:SF2">
    <property type="entry name" value="FMN_FAD EXPORTER YEEO-RELATED"/>
    <property type="match status" value="1"/>
</dbReference>
<feature type="transmembrane region" description="Helical" evidence="10">
    <location>
        <begin position="422"/>
        <end position="445"/>
    </location>
</feature>
<feature type="transmembrane region" description="Helical" evidence="10">
    <location>
        <begin position="136"/>
        <end position="156"/>
    </location>
</feature>
<keyword evidence="6 10" id="KW-1133">Transmembrane helix</keyword>
<feature type="transmembrane region" description="Helical" evidence="10">
    <location>
        <begin position="285"/>
        <end position="310"/>
    </location>
</feature>
<feature type="transmembrane region" description="Helical" evidence="10">
    <location>
        <begin position="197"/>
        <end position="221"/>
    </location>
</feature>
<feature type="transmembrane region" description="Helical" evidence="10">
    <location>
        <begin position="20"/>
        <end position="40"/>
    </location>
</feature>
<dbReference type="STRING" id="493.BWD07_01940"/>
<dbReference type="PANTHER" id="PTHR43298">
    <property type="entry name" value="MULTIDRUG RESISTANCE PROTEIN NORM-RELATED"/>
    <property type="match status" value="1"/>
</dbReference>